<keyword evidence="2" id="KW-1185">Reference proteome</keyword>
<evidence type="ECO:0000313" key="2">
    <source>
        <dbReference type="Proteomes" id="UP001281761"/>
    </source>
</evidence>
<proteinExistence type="predicted"/>
<sequence>MWSDYAGDPTQFDSLDALLRQFLPLDKRHRENNERNPTRKQIVLMLADLSFIPHPVYHWPAQYSGDIIAAIKLPATAN</sequence>
<dbReference type="Proteomes" id="UP001281761">
    <property type="component" value="Unassembled WGS sequence"/>
</dbReference>
<dbReference type="EMBL" id="JARBJD010000126">
    <property type="protein sequence ID" value="KAK2951016.1"/>
    <property type="molecule type" value="Genomic_DNA"/>
</dbReference>
<reference evidence="1 2" key="1">
    <citation type="journal article" date="2022" name="bioRxiv">
        <title>Genomics of Preaxostyla Flagellates Illuminates Evolutionary Transitions and the Path Towards Mitochondrial Loss.</title>
        <authorList>
            <person name="Novak L.V.F."/>
            <person name="Treitli S.C."/>
            <person name="Pyrih J."/>
            <person name="Halakuc P."/>
            <person name="Pipaliya S.V."/>
            <person name="Vacek V."/>
            <person name="Brzon O."/>
            <person name="Soukal P."/>
            <person name="Eme L."/>
            <person name="Dacks J.B."/>
            <person name="Karnkowska A."/>
            <person name="Elias M."/>
            <person name="Hampl V."/>
        </authorList>
    </citation>
    <scope>NUCLEOTIDE SEQUENCE [LARGE SCALE GENOMIC DNA]</scope>
    <source>
        <strain evidence="1">NAU3</strain>
        <tissue evidence="1">Gut</tissue>
    </source>
</reference>
<protein>
    <submittedName>
        <fullName evidence="1">Uncharacterized protein</fullName>
    </submittedName>
</protein>
<organism evidence="1 2">
    <name type="scientific">Blattamonas nauphoetae</name>
    <dbReference type="NCBI Taxonomy" id="2049346"/>
    <lineage>
        <taxon>Eukaryota</taxon>
        <taxon>Metamonada</taxon>
        <taxon>Preaxostyla</taxon>
        <taxon>Oxymonadida</taxon>
        <taxon>Blattamonas</taxon>
    </lineage>
</organism>
<accession>A0ABQ9XGA2</accession>
<evidence type="ECO:0000313" key="1">
    <source>
        <dbReference type="EMBL" id="KAK2951016.1"/>
    </source>
</evidence>
<gene>
    <name evidence="1" type="ORF">BLNAU_14095</name>
</gene>
<comment type="caution">
    <text evidence="1">The sequence shown here is derived from an EMBL/GenBank/DDBJ whole genome shotgun (WGS) entry which is preliminary data.</text>
</comment>
<name>A0ABQ9XGA2_9EUKA</name>